<dbReference type="GO" id="GO:0046872">
    <property type="term" value="F:metal ion binding"/>
    <property type="evidence" value="ECO:0007669"/>
    <property type="project" value="UniProtKB-KW"/>
</dbReference>
<dbReference type="SUPFAM" id="SSF53706">
    <property type="entry name" value="Formate dehydrogenase/DMSO reductase, domains 1-3"/>
    <property type="match status" value="1"/>
</dbReference>
<protein>
    <submittedName>
        <fullName evidence="12">Assimilatory nitrate reductase (NADH) alpha subunit apoprotein</fullName>
    </submittedName>
</protein>
<evidence type="ECO:0000313" key="13">
    <source>
        <dbReference type="Proteomes" id="UP000219621"/>
    </source>
</evidence>
<dbReference type="GO" id="GO:0045333">
    <property type="term" value="P:cellular respiration"/>
    <property type="evidence" value="ECO:0007669"/>
    <property type="project" value="UniProtKB-ARBA"/>
</dbReference>
<dbReference type="PROSITE" id="PS00551">
    <property type="entry name" value="MOLYBDOPTERIN_PROK_1"/>
    <property type="match status" value="1"/>
</dbReference>
<dbReference type="EMBL" id="OCNJ01000005">
    <property type="protein sequence ID" value="SOD96316.1"/>
    <property type="molecule type" value="Genomic_DNA"/>
</dbReference>
<dbReference type="InterPro" id="IPR007419">
    <property type="entry name" value="BFD-like_2Fe2S-bd_dom"/>
</dbReference>
<evidence type="ECO:0000256" key="5">
    <source>
        <dbReference type="ARBA" id="ARBA00022505"/>
    </source>
</evidence>
<dbReference type="InterPro" id="IPR050123">
    <property type="entry name" value="Prok_molybdopt-oxidoreductase"/>
</dbReference>
<gene>
    <name evidence="12" type="ORF">SAMN05421508_105265</name>
</gene>
<keyword evidence="5" id="KW-0500">Molybdenum</keyword>
<evidence type="ECO:0000256" key="4">
    <source>
        <dbReference type="ARBA" id="ARBA00022485"/>
    </source>
</evidence>
<feature type="domain" description="4Fe-4S Mo/W bis-MGD-type" evidence="11">
    <location>
        <begin position="3"/>
        <end position="58"/>
    </location>
</feature>
<dbReference type="Gene3D" id="3.40.50.740">
    <property type="match status" value="1"/>
</dbReference>
<comment type="similarity">
    <text evidence="3">Belongs to the prokaryotic molybdopterin-containing oxidoreductase family. NasA/NapA/NarB subfamily.</text>
</comment>
<keyword evidence="4" id="KW-0004">4Fe-4S</keyword>
<reference evidence="12 13" key="1">
    <citation type="submission" date="2017-09" db="EMBL/GenBank/DDBJ databases">
        <authorList>
            <person name="Ehlers B."/>
            <person name="Leendertz F.H."/>
        </authorList>
    </citation>
    <scope>NUCLEOTIDE SEQUENCE [LARGE SCALE GENOMIC DNA]</scope>
    <source>
        <strain evidence="12 13">USBA 140</strain>
    </source>
</reference>
<keyword evidence="8" id="KW-0408">Iron</keyword>
<dbReference type="GO" id="GO:1990204">
    <property type="term" value="C:oxidoreductase complex"/>
    <property type="evidence" value="ECO:0007669"/>
    <property type="project" value="UniProtKB-ARBA"/>
</dbReference>
<dbReference type="InterPro" id="IPR041957">
    <property type="entry name" value="CT_Nitrate-R-NapA-like"/>
</dbReference>
<evidence type="ECO:0000256" key="7">
    <source>
        <dbReference type="ARBA" id="ARBA00023002"/>
    </source>
</evidence>
<dbReference type="CDD" id="cd02754">
    <property type="entry name" value="MopB_Nitrate-R-NapA-like"/>
    <property type="match status" value="1"/>
</dbReference>
<evidence type="ECO:0000256" key="3">
    <source>
        <dbReference type="ARBA" id="ARBA00008747"/>
    </source>
</evidence>
<evidence type="ECO:0000256" key="9">
    <source>
        <dbReference type="ARBA" id="ARBA00023014"/>
    </source>
</evidence>
<dbReference type="InterPro" id="IPR009010">
    <property type="entry name" value="Asp_de-COase-like_dom_sf"/>
</dbReference>
<comment type="cofactor">
    <cofactor evidence="1">
        <name>Mo-bis(molybdopterin guanine dinucleotide)</name>
        <dbReference type="ChEBI" id="CHEBI:60539"/>
    </cofactor>
</comment>
<dbReference type="GO" id="GO:0016020">
    <property type="term" value="C:membrane"/>
    <property type="evidence" value="ECO:0007669"/>
    <property type="project" value="TreeGrafter"/>
</dbReference>
<proteinExistence type="inferred from homology"/>
<dbReference type="GO" id="GO:0043546">
    <property type="term" value="F:molybdopterin cofactor binding"/>
    <property type="evidence" value="ECO:0007669"/>
    <property type="project" value="InterPro"/>
</dbReference>
<dbReference type="InterPro" id="IPR006656">
    <property type="entry name" value="Mopterin_OxRdtase"/>
</dbReference>
<dbReference type="PROSITE" id="PS51669">
    <property type="entry name" value="4FE4S_MOW_BIS_MGD"/>
    <property type="match status" value="1"/>
</dbReference>
<organism evidence="12 13">
    <name type="scientific">Caenispirillum bisanense</name>
    <dbReference type="NCBI Taxonomy" id="414052"/>
    <lineage>
        <taxon>Bacteria</taxon>
        <taxon>Pseudomonadati</taxon>
        <taxon>Pseudomonadota</taxon>
        <taxon>Alphaproteobacteria</taxon>
        <taxon>Rhodospirillales</taxon>
        <taxon>Novispirillaceae</taxon>
        <taxon>Caenispirillum</taxon>
    </lineage>
</organism>
<dbReference type="SMART" id="SM00926">
    <property type="entry name" value="Molybdop_Fe4S4"/>
    <property type="match status" value="1"/>
</dbReference>
<accession>A0A286GM95</accession>
<keyword evidence="10" id="KW-0534">Nitrate assimilation</keyword>
<dbReference type="Pfam" id="PF04879">
    <property type="entry name" value="Molybdop_Fe4S4"/>
    <property type="match status" value="1"/>
</dbReference>
<dbReference type="CDD" id="cd02791">
    <property type="entry name" value="MopB_CT_Nitrate-R-NapA-like"/>
    <property type="match status" value="1"/>
</dbReference>
<dbReference type="Pfam" id="PF04324">
    <property type="entry name" value="Fer2_BFD"/>
    <property type="match status" value="1"/>
</dbReference>
<dbReference type="InterPro" id="IPR041854">
    <property type="entry name" value="BFD-like_2Fe2S-bd_dom_sf"/>
</dbReference>
<dbReference type="Gene3D" id="2.40.40.20">
    <property type="match status" value="1"/>
</dbReference>
<dbReference type="Pfam" id="PF00384">
    <property type="entry name" value="Molybdopterin"/>
    <property type="match status" value="1"/>
</dbReference>
<dbReference type="InterPro" id="IPR006963">
    <property type="entry name" value="Mopterin_OxRdtase_4Fe-4S_dom"/>
</dbReference>
<dbReference type="InterPro" id="IPR027467">
    <property type="entry name" value="MopterinOxRdtase_cofactor_BS"/>
</dbReference>
<dbReference type="SUPFAM" id="SSF50692">
    <property type="entry name" value="ADC-like"/>
    <property type="match status" value="1"/>
</dbReference>
<dbReference type="GO" id="GO:0051539">
    <property type="term" value="F:4 iron, 4 sulfur cluster binding"/>
    <property type="evidence" value="ECO:0007669"/>
    <property type="project" value="UniProtKB-KW"/>
</dbReference>
<dbReference type="AlphaFoldDB" id="A0A286GM95"/>
<evidence type="ECO:0000256" key="2">
    <source>
        <dbReference type="ARBA" id="ARBA00001966"/>
    </source>
</evidence>
<keyword evidence="7" id="KW-0560">Oxidoreductase</keyword>
<comment type="cofactor">
    <cofactor evidence="2">
        <name>[4Fe-4S] cluster</name>
        <dbReference type="ChEBI" id="CHEBI:49883"/>
    </cofactor>
</comment>
<dbReference type="PANTHER" id="PTHR43105:SF9">
    <property type="entry name" value="NADPH-FE(3+) OXIDOREDUCTASE SUBUNIT ALPHA"/>
    <property type="match status" value="1"/>
</dbReference>
<evidence type="ECO:0000313" key="12">
    <source>
        <dbReference type="EMBL" id="SOD96316.1"/>
    </source>
</evidence>
<dbReference type="GO" id="GO:0042128">
    <property type="term" value="P:nitrate assimilation"/>
    <property type="evidence" value="ECO:0007669"/>
    <property type="project" value="UniProtKB-KW"/>
</dbReference>
<evidence type="ECO:0000259" key="11">
    <source>
        <dbReference type="PROSITE" id="PS51669"/>
    </source>
</evidence>
<dbReference type="PANTHER" id="PTHR43105">
    <property type="entry name" value="RESPIRATORY NITRATE REDUCTASE"/>
    <property type="match status" value="1"/>
</dbReference>
<dbReference type="Gene3D" id="1.10.10.1100">
    <property type="entry name" value="BFD-like [2Fe-2S]-binding domain"/>
    <property type="match status" value="1"/>
</dbReference>
<keyword evidence="13" id="KW-1185">Reference proteome</keyword>
<evidence type="ECO:0000256" key="8">
    <source>
        <dbReference type="ARBA" id="ARBA00023004"/>
    </source>
</evidence>
<evidence type="ECO:0000256" key="1">
    <source>
        <dbReference type="ARBA" id="ARBA00001942"/>
    </source>
</evidence>
<keyword evidence="6" id="KW-0479">Metal-binding</keyword>
<evidence type="ECO:0000256" key="10">
    <source>
        <dbReference type="ARBA" id="ARBA00023063"/>
    </source>
</evidence>
<dbReference type="Gene3D" id="3.40.228.10">
    <property type="entry name" value="Dimethylsulfoxide Reductase, domain 2"/>
    <property type="match status" value="1"/>
</dbReference>
<sequence length="875" mass="93165">MADAAIRTTCPYCGVGCGLIVSPTRDGWAVGGDPDHPANRGRLCSKGATLMDTVTAEDTGPVRLLHPMVDGRRTGWGEAVNAVADRLAAVVAEHGPDAVGFYVSGQLLTEDYYAVNKLAKGFIGTPHVDTNSRLCMASTVAGHKRAFGADVVPGTYEDLELADLVVLVGSNLAWCHPVLAQRLRAARRDRGTKVVVVDPRRTATCDFADLHIALPPGQDVALFNGLLAHLDRVDAIDREYVLRHVSGLDEALAAARADTPPDVEGVELFYHWVATTPKTVTVFSQGVNQSSRGTDKVNAILNVHLATGRVGLPGATPFSVTGQPNAMGGREVGGLANQLAAHMNPDDPHDVDRLRRFWRAPNLTGGQGLKAVELFEAVRAGRIKALWIMATNPAVSLPEGDLVRAALAACPTVIVSDMVTDTDTQRFAHIRLPAAGWGEKDGTVTNSERRISRQRPFRAPAGEAKPDWWIVTQVARAMGFETAFRYRAPVDLFREHAALSAFENDGLRAFDIGGLANLKPRAYDALAPVQWPVPAGTSAGTARLYGDGRYTHANGRGRMIAVRQEAPAERASLRFPLVANTGRYRDQWHTMTRTGLSPRLAAHRPEPLVEMHPEDAAAAGLADGALARVTSRRGEVVMRVAIGEAQRPGEVFLPMHWSDTLSARGSIGRLVPGHVDSVSGQPESKHVPVRVEPLRAAWHGLLLARAPVDLAGLPYWVKQAAGPCAVYELAGDEAFPLDRLDGERLDYADARHGIARHAWIAADGRLSACLFLAPERPEVARDWLRDLFAAETLSAADRAVLLAGRAPEGGAVAESGRIVCSCMAVGLAAIEAAAAGGGALTAEDIGRLTGAGTGCGSCVPEIKEILSHAKPAVAA</sequence>
<dbReference type="Pfam" id="PF01568">
    <property type="entry name" value="Molydop_binding"/>
    <property type="match status" value="1"/>
</dbReference>
<keyword evidence="9" id="KW-0411">Iron-sulfur</keyword>
<dbReference type="Proteomes" id="UP000219621">
    <property type="component" value="Unassembled WGS sequence"/>
</dbReference>
<name>A0A286GM95_9PROT</name>
<dbReference type="GO" id="GO:0016491">
    <property type="term" value="F:oxidoreductase activity"/>
    <property type="evidence" value="ECO:0007669"/>
    <property type="project" value="UniProtKB-KW"/>
</dbReference>
<evidence type="ECO:0000256" key="6">
    <source>
        <dbReference type="ARBA" id="ARBA00022723"/>
    </source>
</evidence>
<dbReference type="Gene3D" id="2.20.25.90">
    <property type="entry name" value="ADC-like domains"/>
    <property type="match status" value="1"/>
</dbReference>
<dbReference type="InterPro" id="IPR006657">
    <property type="entry name" value="MoPterin_dinucl-bd_dom"/>
</dbReference>
<dbReference type="RefSeq" id="WP_176525152.1">
    <property type="nucleotide sequence ID" value="NZ_OCNJ01000005.1"/>
</dbReference>